<organism evidence="1 2">
    <name type="scientific">Neopipo cinnamomea</name>
    <dbReference type="NCBI Taxonomy" id="456388"/>
    <lineage>
        <taxon>Eukaryota</taxon>
        <taxon>Metazoa</taxon>
        <taxon>Chordata</taxon>
        <taxon>Craniata</taxon>
        <taxon>Vertebrata</taxon>
        <taxon>Euteleostomi</taxon>
        <taxon>Archelosauria</taxon>
        <taxon>Archosauria</taxon>
        <taxon>Dinosauria</taxon>
        <taxon>Saurischia</taxon>
        <taxon>Theropoda</taxon>
        <taxon>Coelurosauria</taxon>
        <taxon>Aves</taxon>
        <taxon>Neognathae</taxon>
        <taxon>Neoaves</taxon>
        <taxon>Telluraves</taxon>
        <taxon>Australaves</taxon>
        <taxon>Passeriformes</taxon>
        <taxon>Tyrannidae</taxon>
        <taxon>Neopipo</taxon>
    </lineage>
</organism>
<keyword evidence="2" id="KW-1185">Reference proteome</keyword>
<dbReference type="InterPro" id="IPR034609">
    <property type="entry name" value="Syce2"/>
</dbReference>
<sequence>AAAPAQVSALAEQLEERLFRLYGTHNERIQRRLQELAEVMERLDGAQAELRRVCCSVEEACRDLCL</sequence>
<feature type="non-terminal residue" evidence="1">
    <location>
        <position position="1"/>
    </location>
</feature>
<dbReference type="AlphaFoldDB" id="A0A7K4RG90"/>
<comment type="caution">
    <text evidence="1">The sequence shown here is derived from an EMBL/GenBank/DDBJ whole genome shotgun (WGS) entry which is preliminary data.</text>
</comment>
<dbReference type="Proteomes" id="UP000556200">
    <property type="component" value="Unassembled WGS sequence"/>
</dbReference>
<evidence type="ECO:0000313" key="2">
    <source>
        <dbReference type="Proteomes" id="UP000556200"/>
    </source>
</evidence>
<proteinExistence type="predicted"/>
<dbReference type="GO" id="GO:0000801">
    <property type="term" value="C:central element"/>
    <property type="evidence" value="ECO:0007669"/>
    <property type="project" value="InterPro"/>
</dbReference>
<dbReference type="PANTHER" id="PTHR28398">
    <property type="entry name" value="SYNAPTONEMAL COMPLEX CENTRAL ELEMENT PROTEIN 2"/>
    <property type="match status" value="1"/>
</dbReference>
<feature type="non-terminal residue" evidence="1">
    <location>
        <position position="66"/>
    </location>
</feature>
<protein>
    <submittedName>
        <fullName evidence="1">SYCE2 protein</fullName>
    </submittedName>
</protein>
<name>A0A7K4RG90_9TYRA</name>
<dbReference type="GO" id="GO:0007130">
    <property type="term" value="P:synaptonemal complex assembly"/>
    <property type="evidence" value="ECO:0007669"/>
    <property type="project" value="InterPro"/>
</dbReference>
<accession>A0A7K4RG90</accession>
<dbReference type="PANTHER" id="PTHR28398:SF1">
    <property type="entry name" value="SYNAPTONEMAL COMPLEX CENTRAL ELEMENT PROTEIN 2"/>
    <property type="match status" value="1"/>
</dbReference>
<gene>
    <name evidence="1" type="primary">Syce2</name>
    <name evidence="1" type="ORF">NEOCIN_R15733</name>
</gene>
<dbReference type="EMBL" id="VYZA01005006">
    <property type="protein sequence ID" value="NWQ72396.1"/>
    <property type="molecule type" value="Genomic_DNA"/>
</dbReference>
<reference evidence="1 2" key="1">
    <citation type="submission" date="2019-09" db="EMBL/GenBank/DDBJ databases">
        <title>Bird 10,000 Genomes (B10K) Project - Family phase.</title>
        <authorList>
            <person name="Zhang G."/>
        </authorList>
    </citation>
    <scope>NUCLEOTIDE SEQUENCE [LARGE SCALE GENOMIC DNA]</scope>
    <source>
        <strain evidence="1">B10K-DU-004-15</strain>
        <tissue evidence="1">Mixed tissue sample</tissue>
    </source>
</reference>
<evidence type="ECO:0000313" key="1">
    <source>
        <dbReference type="EMBL" id="NWQ72396.1"/>
    </source>
</evidence>